<evidence type="ECO:0000313" key="2">
    <source>
        <dbReference type="Proteomes" id="UP001500067"/>
    </source>
</evidence>
<organism evidence="1 2">
    <name type="scientific">Nemorincola caseinilytica</name>
    <dbReference type="NCBI Taxonomy" id="2054315"/>
    <lineage>
        <taxon>Bacteria</taxon>
        <taxon>Pseudomonadati</taxon>
        <taxon>Bacteroidota</taxon>
        <taxon>Chitinophagia</taxon>
        <taxon>Chitinophagales</taxon>
        <taxon>Chitinophagaceae</taxon>
        <taxon>Nemorincola</taxon>
    </lineage>
</organism>
<dbReference type="EMBL" id="BAABFA010000018">
    <property type="protein sequence ID" value="GAA4467879.1"/>
    <property type="molecule type" value="Genomic_DNA"/>
</dbReference>
<reference evidence="2" key="1">
    <citation type="journal article" date="2019" name="Int. J. Syst. Evol. Microbiol.">
        <title>The Global Catalogue of Microorganisms (GCM) 10K type strain sequencing project: providing services to taxonomists for standard genome sequencing and annotation.</title>
        <authorList>
            <consortium name="The Broad Institute Genomics Platform"/>
            <consortium name="The Broad Institute Genome Sequencing Center for Infectious Disease"/>
            <person name="Wu L."/>
            <person name="Ma J."/>
        </authorList>
    </citation>
    <scope>NUCLEOTIDE SEQUENCE [LARGE SCALE GENOMIC DNA]</scope>
    <source>
        <strain evidence="2">JCM 32105</strain>
    </source>
</reference>
<gene>
    <name evidence="1" type="ORF">GCM10023093_24440</name>
</gene>
<evidence type="ECO:0000313" key="1">
    <source>
        <dbReference type="EMBL" id="GAA4467879.1"/>
    </source>
</evidence>
<dbReference type="RefSeq" id="WP_345083601.1">
    <property type="nucleotide sequence ID" value="NZ_BAABFA010000018.1"/>
</dbReference>
<protein>
    <recommendedName>
        <fullName evidence="3">Lipoprotein</fullName>
    </recommendedName>
</protein>
<dbReference type="Proteomes" id="UP001500067">
    <property type="component" value="Unassembled WGS sequence"/>
</dbReference>
<evidence type="ECO:0008006" key="3">
    <source>
        <dbReference type="Google" id="ProtNLM"/>
    </source>
</evidence>
<proteinExistence type="predicted"/>
<comment type="caution">
    <text evidence="1">The sequence shown here is derived from an EMBL/GenBank/DDBJ whole genome shotgun (WGS) entry which is preliminary data.</text>
</comment>
<name>A0ABP8NJ15_9BACT</name>
<accession>A0ABP8NJ15</accession>
<keyword evidence="2" id="KW-1185">Reference proteome</keyword>
<sequence>MLLLLLSGCDTGNSRPVHAFYYWRTTFDDNDTVSAGLIDRLDAAHFYIRYMDVDIDKRTGQPVPVAAIGQKNRGSAAFTGKSFTPVVFITARVFGSITDAGADTLAEKIADKVAEINHRLAAGASGPKELQIDCDWTAASKERYFRFLRRLRTLEPGVELSATIRAYPYKYRTKMGVPPVDRGMLMCYNMGGISNMATKNSVFDAKELGKYLTVDKYPLPLDAALPVFGWQVWFGNGKYKGIIHEDLLTGNEQLYVREGDNRYRFVTDTVLGDRYFREGDVLRAEYAGEHELIAAADMLHKKLPDMRRLAFFDWNTTSIIRYEHTIQAIYSRH</sequence>